<reference evidence="3" key="1">
    <citation type="submission" date="2023-06" db="EMBL/GenBank/DDBJ databases">
        <authorList>
            <person name="Kurt Z."/>
        </authorList>
    </citation>
    <scope>NUCLEOTIDE SEQUENCE</scope>
</reference>
<dbReference type="EMBL" id="CAXDID020000183">
    <property type="protein sequence ID" value="CAL6050023.1"/>
    <property type="molecule type" value="Genomic_DNA"/>
</dbReference>
<keyword evidence="5" id="KW-1185">Reference proteome</keyword>
<protein>
    <recommendedName>
        <fullName evidence="6">Leucine rich repeat protein</fullName>
    </recommendedName>
</protein>
<evidence type="ECO:0000256" key="1">
    <source>
        <dbReference type="ARBA" id="ARBA00022614"/>
    </source>
</evidence>
<dbReference type="Pfam" id="PF12799">
    <property type="entry name" value="LRR_4"/>
    <property type="match status" value="1"/>
</dbReference>
<accession>A0AA86Q6J2</accession>
<dbReference type="Gene3D" id="3.80.10.10">
    <property type="entry name" value="Ribonuclease Inhibitor"/>
    <property type="match status" value="1"/>
</dbReference>
<dbReference type="PROSITE" id="PS51450">
    <property type="entry name" value="LRR"/>
    <property type="match status" value="2"/>
</dbReference>
<dbReference type="SUPFAM" id="SSF52058">
    <property type="entry name" value="L domain-like"/>
    <property type="match status" value="1"/>
</dbReference>
<evidence type="ECO:0000313" key="4">
    <source>
        <dbReference type="EMBL" id="CAL6050023.1"/>
    </source>
</evidence>
<dbReference type="AlphaFoldDB" id="A0AA86Q6J2"/>
<organism evidence="3">
    <name type="scientific">Hexamita inflata</name>
    <dbReference type="NCBI Taxonomy" id="28002"/>
    <lineage>
        <taxon>Eukaryota</taxon>
        <taxon>Metamonada</taxon>
        <taxon>Diplomonadida</taxon>
        <taxon>Hexamitidae</taxon>
        <taxon>Hexamitinae</taxon>
        <taxon>Hexamita</taxon>
    </lineage>
</organism>
<proteinExistence type="predicted"/>
<evidence type="ECO:0008006" key="6">
    <source>
        <dbReference type="Google" id="ProtNLM"/>
    </source>
</evidence>
<dbReference type="Proteomes" id="UP001642409">
    <property type="component" value="Unassembled WGS sequence"/>
</dbReference>
<reference evidence="4 5" key="2">
    <citation type="submission" date="2024-07" db="EMBL/GenBank/DDBJ databases">
        <authorList>
            <person name="Akdeniz Z."/>
        </authorList>
    </citation>
    <scope>NUCLEOTIDE SEQUENCE [LARGE SCALE GENOMIC DNA]</scope>
</reference>
<name>A0AA86Q6J2_9EUKA</name>
<keyword evidence="1" id="KW-0433">Leucine-rich repeat</keyword>
<evidence type="ECO:0000256" key="2">
    <source>
        <dbReference type="ARBA" id="ARBA00022737"/>
    </source>
</evidence>
<dbReference type="EMBL" id="CATOUU010000772">
    <property type="protein sequence ID" value="CAI9946997.1"/>
    <property type="molecule type" value="Genomic_DNA"/>
</dbReference>
<evidence type="ECO:0000313" key="3">
    <source>
        <dbReference type="EMBL" id="CAI9946997.1"/>
    </source>
</evidence>
<dbReference type="InterPro" id="IPR025875">
    <property type="entry name" value="Leu-rich_rpt_4"/>
</dbReference>
<gene>
    <name evidence="3" type="ORF">HINF_LOCUS34642</name>
    <name evidence="4" type="ORF">HINF_LOCUS43687</name>
</gene>
<keyword evidence="2" id="KW-0677">Repeat</keyword>
<evidence type="ECO:0000313" key="5">
    <source>
        <dbReference type="Proteomes" id="UP001642409"/>
    </source>
</evidence>
<sequence>MQPAFEYMVEYDQKNFEKYQRRVQNGYLEIKNNQQLTNIQFLSNLGSISKLVVKNCTNLKPVLETQTIKEITIISCGIYNIDKLKLEKVEVLNLSGNSLRQIPNIQSFINLKDLDLSGNNLKEISYLHSLKLKAGKSRDQFSNWTSFPDLAPGKRRKRANIFHQTG</sequence>
<dbReference type="InterPro" id="IPR001611">
    <property type="entry name" value="Leu-rich_rpt"/>
</dbReference>
<dbReference type="InterPro" id="IPR032675">
    <property type="entry name" value="LRR_dom_sf"/>
</dbReference>
<comment type="caution">
    <text evidence="3">The sequence shown here is derived from an EMBL/GenBank/DDBJ whole genome shotgun (WGS) entry which is preliminary data.</text>
</comment>